<evidence type="ECO:0000313" key="3">
    <source>
        <dbReference type="Proteomes" id="UP000789375"/>
    </source>
</evidence>
<evidence type="ECO:0000313" key="2">
    <source>
        <dbReference type="EMBL" id="CAG8665906.1"/>
    </source>
</evidence>
<evidence type="ECO:0000256" key="1">
    <source>
        <dbReference type="SAM" id="MobiDB-lite"/>
    </source>
</evidence>
<feature type="non-terminal residue" evidence="2">
    <location>
        <position position="1"/>
    </location>
</feature>
<feature type="region of interest" description="Disordered" evidence="1">
    <location>
        <begin position="36"/>
        <end position="59"/>
    </location>
</feature>
<reference evidence="2" key="1">
    <citation type="submission" date="2021-06" db="EMBL/GenBank/DDBJ databases">
        <authorList>
            <person name="Kallberg Y."/>
            <person name="Tangrot J."/>
            <person name="Rosling A."/>
        </authorList>
    </citation>
    <scope>NUCLEOTIDE SEQUENCE</scope>
    <source>
        <strain evidence="2">87-6 pot B 2015</strain>
    </source>
</reference>
<comment type="caution">
    <text evidence="2">The sequence shown here is derived from an EMBL/GenBank/DDBJ whole genome shotgun (WGS) entry which is preliminary data.</text>
</comment>
<keyword evidence="3" id="KW-1185">Reference proteome</keyword>
<dbReference type="AlphaFoldDB" id="A0A9N9EBV9"/>
<organism evidence="2 3">
    <name type="scientific">Funneliformis mosseae</name>
    <name type="common">Endomycorrhizal fungus</name>
    <name type="synonym">Glomus mosseae</name>
    <dbReference type="NCBI Taxonomy" id="27381"/>
    <lineage>
        <taxon>Eukaryota</taxon>
        <taxon>Fungi</taxon>
        <taxon>Fungi incertae sedis</taxon>
        <taxon>Mucoromycota</taxon>
        <taxon>Glomeromycotina</taxon>
        <taxon>Glomeromycetes</taxon>
        <taxon>Glomerales</taxon>
        <taxon>Glomeraceae</taxon>
        <taxon>Funneliformis</taxon>
    </lineage>
</organism>
<dbReference type="EMBL" id="CAJVPP010005491">
    <property type="protein sequence ID" value="CAG8665906.1"/>
    <property type="molecule type" value="Genomic_DNA"/>
</dbReference>
<proteinExistence type="predicted"/>
<accession>A0A9N9EBV9</accession>
<name>A0A9N9EBV9_FUNMO</name>
<sequence>FDNSQETGQPVPEITIKKAIKYVAKAWDLVQPKTIINDDTNDTDDNKSIDNFADPTDDYDEMNQIQDLIDRLTPNIYENPISAKEYL</sequence>
<gene>
    <name evidence="2" type="ORF">FMOSSE_LOCUS12167</name>
</gene>
<protein>
    <submittedName>
        <fullName evidence="2">3241_t:CDS:1</fullName>
    </submittedName>
</protein>
<dbReference type="Proteomes" id="UP000789375">
    <property type="component" value="Unassembled WGS sequence"/>
</dbReference>